<feature type="compositionally biased region" description="Basic and acidic residues" evidence="1">
    <location>
        <begin position="392"/>
        <end position="414"/>
    </location>
</feature>
<sequence>GRSGAPKAGAPKAGASLESGGRNALLADIHKGARLKKVTEVNDRSAPVIDGAKKNAGTGNGRSAMAPPSGGLFAGGFPVLKSPGQRDSAGNKNAPQLPGVKSSVPKQHDQPPSTAKLDLPKRPPASAPATIAARPPPPRPTILGHSPPAPPQVPPSSNKPQLVMPASQASPNPSSSFKESSKTTIEFSAPPPPPPPLYTHDRSSRTQRPNSQSFPPPPPPPLHPPPPPTGYAGRRSPSPSPPDVRDIAPPPPPARPPSSHIRIEDNSFPMPPDTSDLPPPPPPPFHPMSASSRRRLSEPLPPPPPSTFNAGQNNVPARPPKGPPGRPSVPPVPGHGRPLKPAGNSGGRLAPPPPPPMRSPTTELSSRTQSNQLSAGWKSSPQIYRPPSPDDFESKFPFHPVEDLPPPEKFEPCERIYPSKCPPGPSVPPPQRPQVR</sequence>
<feature type="non-terminal residue" evidence="3">
    <location>
        <position position="1"/>
    </location>
</feature>
<evidence type="ECO:0000313" key="3">
    <source>
        <dbReference type="EMBL" id="CAI9545290.1"/>
    </source>
</evidence>
<comment type="caution">
    <text evidence="3">The sequence shown here is derived from an EMBL/GenBank/DDBJ whole genome shotgun (WGS) entry which is preliminary data.</text>
</comment>
<feature type="compositionally biased region" description="Pro residues" evidence="1">
    <location>
        <begin position="420"/>
        <end position="436"/>
    </location>
</feature>
<feature type="compositionally biased region" description="Low complexity" evidence="1">
    <location>
        <begin position="1"/>
        <end position="15"/>
    </location>
</feature>
<dbReference type="InterPro" id="IPR003124">
    <property type="entry name" value="WH2_dom"/>
</dbReference>
<feature type="domain" description="WH2" evidence="2">
    <location>
        <begin position="21"/>
        <end position="38"/>
    </location>
</feature>
<accession>A0ABN9BCH7</accession>
<proteinExistence type="predicted"/>
<feature type="compositionally biased region" description="Pro residues" evidence="1">
    <location>
        <begin position="238"/>
        <end position="256"/>
    </location>
</feature>
<gene>
    <name evidence="3" type="ORF">SPARVUS_LOCUS2635840</name>
</gene>
<organism evidence="3 4">
    <name type="scientific">Staurois parvus</name>
    <dbReference type="NCBI Taxonomy" id="386267"/>
    <lineage>
        <taxon>Eukaryota</taxon>
        <taxon>Metazoa</taxon>
        <taxon>Chordata</taxon>
        <taxon>Craniata</taxon>
        <taxon>Vertebrata</taxon>
        <taxon>Euteleostomi</taxon>
        <taxon>Amphibia</taxon>
        <taxon>Batrachia</taxon>
        <taxon>Anura</taxon>
        <taxon>Neobatrachia</taxon>
        <taxon>Ranoidea</taxon>
        <taxon>Ranidae</taxon>
        <taxon>Staurois</taxon>
    </lineage>
</organism>
<dbReference type="EMBL" id="CATNWA010003414">
    <property type="protein sequence ID" value="CAI9545290.1"/>
    <property type="molecule type" value="Genomic_DNA"/>
</dbReference>
<feature type="region of interest" description="Disordered" evidence="1">
    <location>
        <begin position="1"/>
        <end position="22"/>
    </location>
</feature>
<evidence type="ECO:0000256" key="1">
    <source>
        <dbReference type="SAM" id="MobiDB-lite"/>
    </source>
</evidence>
<evidence type="ECO:0000259" key="2">
    <source>
        <dbReference type="PROSITE" id="PS51082"/>
    </source>
</evidence>
<feature type="compositionally biased region" description="Pro residues" evidence="1">
    <location>
        <begin position="269"/>
        <end position="286"/>
    </location>
</feature>
<dbReference type="PRINTS" id="PR01217">
    <property type="entry name" value="PRICHEXTENSN"/>
</dbReference>
<evidence type="ECO:0000313" key="4">
    <source>
        <dbReference type="Proteomes" id="UP001162483"/>
    </source>
</evidence>
<dbReference type="PROSITE" id="PS51082">
    <property type="entry name" value="WH2"/>
    <property type="match status" value="1"/>
</dbReference>
<feature type="compositionally biased region" description="Low complexity" evidence="1">
    <location>
        <begin position="155"/>
        <end position="178"/>
    </location>
</feature>
<dbReference type="CDD" id="cd22077">
    <property type="entry name" value="WH2_WAS_WASL-2_3"/>
    <property type="match status" value="1"/>
</dbReference>
<dbReference type="Proteomes" id="UP001162483">
    <property type="component" value="Unassembled WGS sequence"/>
</dbReference>
<feature type="compositionally biased region" description="Pro residues" evidence="1">
    <location>
        <begin position="317"/>
        <end position="333"/>
    </location>
</feature>
<reference evidence="3" key="1">
    <citation type="submission" date="2023-05" db="EMBL/GenBank/DDBJ databases">
        <authorList>
            <person name="Stuckert A."/>
        </authorList>
    </citation>
    <scope>NUCLEOTIDE SEQUENCE</scope>
</reference>
<feature type="compositionally biased region" description="Polar residues" evidence="1">
    <location>
        <begin position="359"/>
        <end position="382"/>
    </location>
</feature>
<dbReference type="Pfam" id="PF02205">
    <property type="entry name" value="WH2"/>
    <property type="match status" value="1"/>
</dbReference>
<feature type="region of interest" description="Disordered" evidence="1">
    <location>
        <begin position="41"/>
        <end position="436"/>
    </location>
</feature>
<dbReference type="SMART" id="SM00246">
    <property type="entry name" value="WH2"/>
    <property type="match status" value="1"/>
</dbReference>
<feature type="compositionally biased region" description="Pro residues" evidence="1">
    <location>
        <begin position="214"/>
        <end position="229"/>
    </location>
</feature>
<protein>
    <recommendedName>
        <fullName evidence="2">WH2 domain-containing protein</fullName>
    </recommendedName>
</protein>
<keyword evidence="4" id="KW-1185">Reference proteome</keyword>
<name>A0ABN9BCH7_9NEOB</name>